<name>A0A840AKX3_9HYPH</name>
<organism evidence="1 2">
    <name type="scientific">Kaistia hirudinis</name>
    <dbReference type="NCBI Taxonomy" id="1293440"/>
    <lineage>
        <taxon>Bacteria</taxon>
        <taxon>Pseudomonadati</taxon>
        <taxon>Pseudomonadota</taxon>
        <taxon>Alphaproteobacteria</taxon>
        <taxon>Hyphomicrobiales</taxon>
        <taxon>Kaistiaceae</taxon>
        <taxon>Kaistia</taxon>
    </lineage>
</organism>
<dbReference type="Gene3D" id="3.20.20.60">
    <property type="entry name" value="Phosphoenolpyruvate-binding domains"/>
    <property type="match status" value="1"/>
</dbReference>
<evidence type="ECO:0000313" key="1">
    <source>
        <dbReference type="EMBL" id="MBB3929235.1"/>
    </source>
</evidence>
<dbReference type="PANTHER" id="PTHR42905">
    <property type="entry name" value="PHOSPHOENOLPYRUVATE CARBOXYLASE"/>
    <property type="match status" value="1"/>
</dbReference>
<dbReference type="RefSeq" id="WP_183396913.1">
    <property type="nucleotide sequence ID" value="NZ_JACIDS010000001.1"/>
</dbReference>
<dbReference type="EMBL" id="JACIDS010000001">
    <property type="protein sequence ID" value="MBB3929235.1"/>
    <property type="molecule type" value="Genomic_DNA"/>
</dbReference>
<dbReference type="CDD" id="cd00377">
    <property type="entry name" value="ICL_PEPM"/>
    <property type="match status" value="1"/>
</dbReference>
<comment type="caution">
    <text evidence="1">The sequence shown here is derived from an EMBL/GenBank/DDBJ whole genome shotgun (WGS) entry which is preliminary data.</text>
</comment>
<accession>A0A840AKX3</accession>
<dbReference type="PANTHER" id="PTHR42905:SF16">
    <property type="entry name" value="CARBOXYPHOSPHONOENOLPYRUVATE PHOSPHONOMUTASE-LIKE PROTEIN (AFU_ORTHOLOGUE AFUA_5G07230)"/>
    <property type="match status" value="1"/>
</dbReference>
<dbReference type="GO" id="GO:0016829">
    <property type="term" value="F:lyase activity"/>
    <property type="evidence" value="ECO:0007669"/>
    <property type="project" value="UniProtKB-KW"/>
</dbReference>
<dbReference type="InterPro" id="IPR039556">
    <property type="entry name" value="ICL/PEPM"/>
</dbReference>
<dbReference type="Proteomes" id="UP000553963">
    <property type="component" value="Unassembled WGS sequence"/>
</dbReference>
<reference evidence="1 2" key="1">
    <citation type="submission" date="2020-08" db="EMBL/GenBank/DDBJ databases">
        <title>Genomic Encyclopedia of Type Strains, Phase IV (KMG-IV): sequencing the most valuable type-strain genomes for metagenomic binning, comparative biology and taxonomic classification.</title>
        <authorList>
            <person name="Goeker M."/>
        </authorList>
    </citation>
    <scope>NUCLEOTIDE SEQUENCE [LARGE SCALE GENOMIC DNA]</scope>
    <source>
        <strain evidence="1 2">DSM 25966</strain>
    </source>
</reference>
<keyword evidence="1" id="KW-0456">Lyase</keyword>
<sequence>MPSQSEQGETFRQLHRKSQPLVVPNAYDAGTARLLAGLGFEALATTSSGLAFSLGRSDGVNAVSRDETIANARSICAASALPVTADLERCFSEQPEGIAETIRLAAEAGLVGGSIEDATGDPAAPIYDLSRAVERVHAAVEAARALPFAFTLTARAENFLHGRADLDDTLRRLQAFERAGADVLYAPLVPSDAIGLVVSSLTRPVNVLVSSGNADLTYDELAALGVARISIGGALARVALSAVTRAAQEIRTSGTFSYGKGLKPFPF</sequence>
<evidence type="ECO:0000313" key="2">
    <source>
        <dbReference type="Proteomes" id="UP000553963"/>
    </source>
</evidence>
<dbReference type="InterPro" id="IPR015813">
    <property type="entry name" value="Pyrv/PenolPyrv_kinase-like_dom"/>
</dbReference>
<dbReference type="Pfam" id="PF13714">
    <property type="entry name" value="PEP_mutase"/>
    <property type="match status" value="1"/>
</dbReference>
<dbReference type="InterPro" id="IPR040442">
    <property type="entry name" value="Pyrv_kinase-like_dom_sf"/>
</dbReference>
<keyword evidence="2" id="KW-1185">Reference proteome</keyword>
<dbReference type="SUPFAM" id="SSF51621">
    <property type="entry name" value="Phosphoenolpyruvate/pyruvate domain"/>
    <property type="match status" value="1"/>
</dbReference>
<dbReference type="Gene3D" id="6.10.250.2750">
    <property type="match status" value="1"/>
</dbReference>
<proteinExistence type="predicted"/>
<dbReference type="AlphaFoldDB" id="A0A840AKX3"/>
<protein>
    <submittedName>
        <fullName evidence="1">2-methylisocitrate lyase-like PEP mutase family enzyme</fullName>
    </submittedName>
</protein>
<gene>
    <name evidence="1" type="ORF">GGR25_000254</name>
</gene>